<comment type="caution">
    <text evidence="1">The sequence shown here is derived from an EMBL/GenBank/DDBJ whole genome shotgun (WGS) entry which is preliminary data.</text>
</comment>
<name>A0ACC1HI57_9FUNG</name>
<reference evidence="1" key="1">
    <citation type="submission" date="2022-06" db="EMBL/GenBank/DDBJ databases">
        <title>Phylogenomic reconstructions and comparative analyses of Kickxellomycotina fungi.</title>
        <authorList>
            <person name="Reynolds N.K."/>
            <person name="Stajich J.E."/>
            <person name="Barry K."/>
            <person name="Grigoriev I.V."/>
            <person name="Crous P."/>
            <person name="Smith M.E."/>
        </authorList>
    </citation>
    <scope>NUCLEOTIDE SEQUENCE</scope>
    <source>
        <strain evidence="1">RSA 2271</strain>
    </source>
</reference>
<evidence type="ECO:0000313" key="2">
    <source>
        <dbReference type="Proteomes" id="UP001145114"/>
    </source>
</evidence>
<keyword evidence="2" id="KW-1185">Reference proteome</keyword>
<accession>A0ACC1HI57</accession>
<organism evidence="1 2">
    <name type="scientific">Spiromyces aspiralis</name>
    <dbReference type="NCBI Taxonomy" id="68401"/>
    <lineage>
        <taxon>Eukaryota</taxon>
        <taxon>Fungi</taxon>
        <taxon>Fungi incertae sedis</taxon>
        <taxon>Zoopagomycota</taxon>
        <taxon>Kickxellomycotina</taxon>
        <taxon>Kickxellomycetes</taxon>
        <taxon>Kickxellales</taxon>
        <taxon>Kickxellaceae</taxon>
        <taxon>Spiromyces</taxon>
    </lineage>
</organism>
<dbReference type="EMBL" id="JAMZIH010005143">
    <property type="protein sequence ID" value="KAJ1676056.1"/>
    <property type="molecule type" value="Genomic_DNA"/>
</dbReference>
<protein>
    <submittedName>
        <fullName evidence="1">Uncharacterized protein</fullName>
    </submittedName>
</protein>
<sequence length="1340" mass="150343">MAAAAPEASSSNDIGLALPAKLVTEQIREDSKFPSISDLLYASSSSEYRLPIPHDLSIIELQRSIPLPDALFDQYDLLQCRCFMGFFPEIKRAWITVDHRLFLWNYTEDNDFYSFEDQEQVIVSVALAKPKPGVFLEEIQYVMVIATPLEVLLLGVSIESNLTKAAGDITLYATHMSVSADNVAMTTMVGTKAGRIFMAGNDGHLYEFLYQAEDGWLSKRCRKINLTQTAVSYFIPTYFSRVHDDPTISMVVDDDRNILYLLTQKSSIEVIYLGPKGADFHRVFRHNNIANAASMICPSFTEGISGEFRIVSIHTIPESESRTLHLVGITSGGARLYFSVIKRNVRYFDNMVPLSRLSTPETLELVHVRLPDPRKLQQETRRDQQQPQQLQQQQQQQQPQGQTPLAFSTQITTSREDNKLSQTRSLSLTYHIHAGYYHNGMTLLANSQSDEYDMIVGAALDCGYTLKQLSSMTRATLTELSSSVIVDGKTWAISEIDPQVSAGLNDLDTISCRSTRTFAVLTNSGINILAKRRPVDVLLAILSQLPSKEADLREFMAIYGQAQTCAMCLTILGADIFDQRVLNVQAVTAAATVLFEYSGAPSIAEGSQFNVGATGPPVPTVVHSGRHDGLVLYLSRVLKPIWTKAPFALQKEGLDSPLLKVAFSVASLTDIQSLLIRLRKFIDDNPRFIPGQLDFVIKSFNPLQDDRQHQHQQSPSQQPQPPQQQPQPQQQQQASSEAWQAEADSLGRLYNLILQCTEAISFICLLSDFNITKASASLSEKDRTRASGLTFEQIVCSEEGRSICKSLIISIINMQMKQHINVDNVSDILGQRCASFFSDTDVTFYKGFECLKQARESDEIADTQALLKESLRLFKSICGSLSIEQVDDIVQDYIDLKFEDGAMSLALLAAEQCDPGNLAVAYWRDGMQESDARKQVYNKRVACYRCAFGILDQFGFDKPEATKAQKLFLNCLKSQDQLFHFMLYDWLLERGKGHHLFQIESPYVQEFLMLEPHTKEKWNILWRYYVHINDYLDAALVQRNLADMKGSGDTLEARLEYLSLAISNVRSAIHFQSNTQSQQLLKDLEDKLEVGLIQMDIYNMVKQSGNHELLKKLDDQLFDVSDLYHKFAEPLSLPKAMLLIFKASNHDDPEAVRSIWEAVADRALGEDESSHLFPLSARIAELGARLYPSEVVFPLDFICQLLLTFIIEYYSEYQPGLITQTILQTKTPHRALFATLDKMFDESYSRKDTQTVGIVVSEIITLLESWLSSMGGATVADPSYDSNAFPVVIVDDAISKYITATNVLSTQGAMFTSADNASVAPLPSLVQDLQAVQFQLRRAF</sequence>
<proteinExistence type="predicted"/>
<gene>
    <name evidence="1" type="ORF">EV182_000049</name>
</gene>
<evidence type="ECO:0000313" key="1">
    <source>
        <dbReference type="EMBL" id="KAJ1676056.1"/>
    </source>
</evidence>
<dbReference type="Proteomes" id="UP001145114">
    <property type="component" value="Unassembled WGS sequence"/>
</dbReference>